<evidence type="ECO:0000256" key="1">
    <source>
        <dbReference type="ARBA" id="ARBA00004141"/>
    </source>
</evidence>
<dbReference type="PROSITE" id="PS01200">
    <property type="entry name" value="TUB_1"/>
    <property type="match status" value="1"/>
</dbReference>
<sequence length="503" mass="56260">MEGDDAAASRPLSKWRSDFSRAFRYYLDRSTPHTTGRWLGTAAVAVIYVLRVYFVHGFYIVSYGLGIYLLNLLIGFLSPLVDPELEVSDAPALPTKGSDEFKPFVRRLPEFKFWYSITKAFCVAFVMTLFSMFDVPVFWPILLCYWIVLFFLTMKRQIVHMIKYKYVPFNIGKKGRVVEMPLKSLVRELKEMTDGIGGGGEGEGEGEGEGAPEPQQGRWVNLPPELLFDVIRRVEASEVSWPARRHVLACAAVCRWWRGITKEVVDSPEQCGRITFPLSLKQVRSNFLGTKFMVSDSQCPHDAPVSSSSIRSNPRTPTRHPAGNYDVATISYEFNVLRTRGPRRMQCTMHSIPASSVREAGGVAVPTGSLRSVDERQPLWGSPAAEDKESARGFPSDGPTGSARTTGQPLILKNKSPGWHEQLQCWCLDFKGRVTVASVKNFQLAAAGDPSFGVSLAEQQEKVILQFGKIGKDIFTMDYRYPLSAFQAFAICLTTFDTKPACE</sequence>
<feature type="transmembrane region" description="Helical" evidence="7">
    <location>
        <begin position="36"/>
        <end position="54"/>
    </location>
</feature>
<dbReference type="GO" id="GO:0006890">
    <property type="term" value="P:retrograde vesicle-mediated transport, Golgi to endoplasmic reticulum"/>
    <property type="evidence" value="ECO:0007669"/>
    <property type="project" value="TreeGrafter"/>
</dbReference>
<evidence type="ECO:0000256" key="6">
    <source>
        <dbReference type="SAM" id="MobiDB-lite"/>
    </source>
</evidence>
<dbReference type="PANTHER" id="PTHR10743">
    <property type="entry name" value="PROTEIN RER1"/>
    <property type="match status" value="1"/>
</dbReference>
<evidence type="ECO:0000256" key="5">
    <source>
        <dbReference type="ARBA" id="ARBA00023136"/>
    </source>
</evidence>
<feature type="domain" description="Tubby C-terminal" evidence="8">
    <location>
        <begin position="282"/>
        <end position="498"/>
    </location>
</feature>
<dbReference type="InterPro" id="IPR004932">
    <property type="entry name" value="Rer1"/>
</dbReference>
<feature type="compositionally biased region" description="Polar residues" evidence="6">
    <location>
        <begin position="305"/>
        <end position="316"/>
    </location>
</feature>
<dbReference type="Pfam" id="PF03248">
    <property type="entry name" value="Rer1"/>
    <property type="match status" value="1"/>
</dbReference>
<keyword evidence="10" id="KW-1185">Reference proteome</keyword>
<dbReference type="SUPFAM" id="SSF54518">
    <property type="entry name" value="Tubby C-terminal domain-like"/>
    <property type="match status" value="1"/>
</dbReference>
<evidence type="ECO:0000259" key="8">
    <source>
        <dbReference type="Pfam" id="PF01167"/>
    </source>
</evidence>
<keyword evidence="3 7" id="KW-0812">Transmembrane</keyword>
<dbReference type="InterPro" id="IPR000007">
    <property type="entry name" value="Tubby_C"/>
</dbReference>
<dbReference type="Proteomes" id="UP001055439">
    <property type="component" value="Chromosome 8"/>
</dbReference>
<feature type="region of interest" description="Disordered" evidence="6">
    <location>
        <begin position="298"/>
        <end position="324"/>
    </location>
</feature>
<keyword evidence="5 7" id="KW-0472">Membrane</keyword>
<dbReference type="InterPro" id="IPR025659">
    <property type="entry name" value="Tubby-like_C"/>
</dbReference>
<reference evidence="9" key="1">
    <citation type="submission" date="2022-05" db="EMBL/GenBank/DDBJ databases">
        <title>The Musa troglodytarum L. genome provides insights into the mechanism of non-climacteric behaviour and enrichment of carotenoids.</title>
        <authorList>
            <person name="Wang J."/>
        </authorList>
    </citation>
    <scope>NUCLEOTIDE SEQUENCE</scope>
    <source>
        <tissue evidence="9">Leaf</tissue>
    </source>
</reference>
<evidence type="ECO:0000256" key="2">
    <source>
        <dbReference type="ARBA" id="ARBA00006070"/>
    </source>
</evidence>
<dbReference type="PANTHER" id="PTHR10743:SF0">
    <property type="entry name" value="PROTEIN RER1"/>
    <property type="match status" value="1"/>
</dbReference>
<proteinExistence type="inferred from homology"/>
<comment type="similarity">
    <text evidence="2">Belongs to the RER1 family.</text>
</comment>
<dbReference type="EMBL" id="CP097510">
    <property type="protein sequence ID" value="URE27599.1"/>
    <property type="molecule type" value="Genomic_DNA"/>
</dbReference>
<evidence type="ECO:0000313" key="9">
    <source>
        <dbReference type="EMBL" id="URE27599.1"/>
    </source>
</evidence>
<dbReference type="CDD" id="cd22153">
    <property type="entry name" value="F-box_AtTLP-like"/>
    <property type="match status" value="1"/>
</dbReference>
<evidence type="ECO:0000256" key="7">
    <source>
        <dbReference type="SAM" id="Phobius"/>
    </source>
</evidence>
<dbReference type="Gene3D" id="3.20.90.10">
    <property type="entry name" value="Tubby Protein, Chain A"/>
    <property type="match status" value="1"/>
</dbReference>
<dbReference type="AlphaFoldDB" id="A0A9E7H4V0"/>
<evidence type="ECO:0000313" key="10">
    <source>
        <dbReference type="Proteomes" id="UP001055439"/>
    </source>
</evidence>
<dbReference type="GO" id="GO:0005783">
    <property type="term" value="C:endoplasmic reticulum"/>
    <property type="evidence" value="ECO:0007669"/>
    <property type="project" value="GOC"/>
</dbReference>
<gene>
    <name evidence="9" type="ORF">MUK42_30173</name>
</gene>
<feature type="transmembrane region" description="Helical" evidence="7">
    <location>
        <begin position="137"/>
        <end position="154"/>
    </location>
</feature>
<organism evidence="9 10">
    <name type="scientific">Musa troglodytarum</name>
    <name type="common">fe'i banana</name>
    <dbReference type="NCBI Taxonomy" id="320322"/>
    <lineage>
        <taxon>Eukaryota</taxon>
        <taxon>Viridiplantae</taxon>
        <taxon>Streptophyta</taxon>
        <taxon>Embryophyta</taxon>
        <taxon>Tracheophyta</taxon>
        <taxon>Spermatophyta</taxon>
        <taxon>Magnoliopsida</taxon>
        <taxon>Liliopsida</taxon>
        <taxon>Zingiberales</taxon>
        <taxon>Musaceae</taxon>
        <taxon>Musa</taxon>
    </lineage>
</organism>
<dbReference type="OrthoDB" id="8775810at2759"/>
<feature type="transmembrane region" description="Helical" evidence="7">
    <location>
        <begin position="113"/>
        <end position="131"/>
    </location>
</feature>
<dbReference type="PRINTS" id="PR01573">
    <property type="entry name" value="SUPERTUBBY"/>
</dbReference>
<dbReference type="Pfam" id="PF01167">
    <property type="entry name" value="Tub"/>
    <property type="match status" value="1"/>
</dbReference>
<dbReference type="InterPro" id="IPR036047">
    <property type="entry name" value="F-box-like_dom_sf"/>
</dbReference>
<accession>A0A9E7H4V0</accession>
<evidence type="ECO:0000256" key="4">
    <source>
        <dbReference type="ARBA" id="ARBA00022989"/>
    </source>
</evidence>
<feature type="region of interest" description="Disordered" evidence="6">
    <location>
        <begin position="194"/>
        <end position="216"/>
    </location>
</feature>
<feature type="transmembrane region" description="Helical" evidence="7">
    <location>
        <begin position="60"/>
        <end position="81"/>
    </location>
</feature>
<protein>
    <submittedName>
        <fullName evidence="9">Tubby-like F-box protein</fullName>
    </submittedName>
</protein>
<dbReference type="SUPFAM" id="SSF81383">
    <property type="entry name" value="F-box domain"/>
    <property type="match status" value="1"/>
</dbReference>
<feature type="region of interest" description="Disordered" evidence="6">
    <location>
        <begin position="368"/>
        <end position="409"/>
    </location>
</feature>
<dbReference type="GO" id="GO:0000139">
    <property type="term" value="C:Golgi membrane"/>
    <property type="evidence" value="ECO:0007669"/>
    <property type="project" value="TreeGrafter"/>
</dbReference>
<keyword evidence="4 7" id="KW-1133">Transmembrane helix</keyword>
<dbReference type="InterPro" id="IPR018066">
    <property type="entry name" value="Tubby_C_CS"/>
</dbReference>
<evidence type="ECO:0000256" key="3">
    <source>
        <dbReference type="ARBA" id="ARBA00022692"/>
    </source>
</evidence>
<name>A0A9E7H4V0_9LILI</name>
<dbReference type="GO" id="GO:0006621">
    <property type="term" value="P:protein retention in ER lumen"/>
    <property type="evidence" value="ECO:0007669"/>
    <property type="project" value="TreeGrafter"/>
</dbReference>
<comment type="subcellular location">
    <subcellularLocation>
        <location evidence="1">Membrane</location>
        <topology evidence="1">Multi-pass membrane protein</topology>
    </subcellularLocation>
</comment>